<sequence>MLTLSSLSRAQLGAQLAGDGVWLRTGRFVAHLQAPVPSVADALHLLYADYPLLDAGSFADFHLRLERPKGWRRWFRPQINLVYDGHAEFVPMPYSHAFPMFEWGLNWCVSSRANRYLMIHAAVIERDGCAAILPAPPGSGKSTLTAALVHHGWRLLSDELTLIQPEDGHVLPCPRPISLKNGSIDLMRDYLPHAAMSRPVLNTEKGTVAHLKAPTDSVRRAHQSARPAWIVFPRWQAGVAPQLTPVPRARCFIELAENAFNYDLMAARGFDTMARVIDAAQGYHFTYSRLDDALDVFASLPRPL</sequence>
<keyword evidence="2" id="KW-1185">Reference proteome</keyword>
<protein>
    <submittedName>
        <fullName evidence="1">HprK-related kinase A</fullName>
    </submittedName>
</protein>
<dbReference type="OrthoDB" id="4544211at2"/>
<dbReference type="Gene3D" id="3.40.50.300">
    <property type="entry name" value="P-loop containing nucleotide triphosphate hydrolases"/>
    <property type="match status" value="1"/>
</dbReference>
<dbReference type="NCBIfam" id="TIGR04352">
    <property type="entry name" value="HprK_rel_A"/>
    <property type="match status" value="1"/>
</dbReference>
<accession>A0A4Y9SEU1</accession>
<comment type="caution">
    <text evidence="1">The sequence shown here is derived from an EMBL/GenBank/DDBJ whole genome shotgun (WGS) entry which is preliminary data.</text>
</comment>
<dbReference type="InterPro" id="IPR027600">
    <property type="entry name" value="HprK-rel_A"/>
</dbReference>
<evidence type="ECO:0000313" key="2">
    <source>
        <dbReference type="Proteomes" id="UP000297729"/>
    </source>
</evidence>
<dbReference type="InterPro" id="IPR027417">
    <property type="entry name" value="P-loop_NTPase"/>
</dbReference>
<gene>
    <name evidence="1" type="ORF">E4L98_16550</name>
</gene>
<keyword evidence="1" id="KW-0418">Kinase</keyword>
<dbReference type="RefSeq" id="WP_135202655.1">
    <property type="nucleotide sequence ID" value="NZ_SPVG01000170.1"/>
</dbReference>
<evidence type="ECO:0000313" key="1">
    <source>
        <dbReference type="EMBL" id="TFW19286.1"/>
    </source>
</evidence>
<organism evidence="1 2">
    <name type="scientific">Duganella callida</name>
    <dbReference type="NCBI Taxonomy" id="2561932"/>
    <lineage>
        <taxon>Bacteria</taxon>
        <taxon>Pseudomonadati</taxon>
        <taxon>Pseudomonadota</taxon>
        <taxon>Betaproteobacteria</taxon>
        <taxon>Burkholderiales</taxon>
        <taxon>Oxalobacteraceae</taxon>
        <taxon>Telluria group</taxon>
        <taxon>Duganella</taxon>
    </lineage>
</organism>
<reference evidence="1 2" key="1">
    <citation type="submission" date="2019-03" db="EMBL/GenBank/DDBJ databases">
        <title>Draft Genome Sequence of Duganella callidus sp. nov., a Novel Duganella Species Isolated from Cultivated Soil.</title>
        <authorList>
            <person name="Raths R."/>
            <person name="Peta V."/>
            <person name="Bucking H."/>
        </authorList>
    </citation>
    <scope>NUCLEOTIDE SEQUENCE [LARGE SCALE GENOMIC DNA]</scope>
    <source>
        <strain evidence="1 2">DN04</strain>
    </source>
</reference>
<name>A0A4Y9SEU1_9BURK</name>
<dbReference type="GO" id="GO:0016301">
    <property type="term" value="F:kinase activity"/>
    <property type="evidence" value="ECO:0007669"/>
    <property type="project" value="UniProtKB-KW"/>
</dbReference>
<keyword evidence="1" id="KW-0808">Transferase</keyword>
<proteinExistence type="predicted"/>
<dbReference type="SUPFAM" id="SSF53795">
    <property type="entry name" value="PEP carboxykinase-like"/>
    <property type="match status" value="1"/>
</dbReference>
<dbReference type="Proteomes" id="UP000297729">
    <property type="component" value="Unassembled WGS sequence"/>
</dbReference>
<dbReference type="EMBL" id="SPVG01000170">
    <property type="protein sequence ID" value="TFW19286.1"/>
    <property type="molecule type" value="Genomic_DNA"/>
</dbReference>
<dbReference type="AlphaFoldDB" id="A0A4Y9SEU1"/>